<dbReference type="GO" id="GO:0016787">
    <property type="term" value="F:hydrolase activity"/>
    <property type="evidence" value="ECO:0007669"/>
    <property type="project" value="InterPro"/>
</dbReference>
<comment type="similarity">
    <text evidence="1">Belongs to the UPF0046 family.</text>
</comment>
<evidence type="ECO:0000313" key="4">
    <source>
        <dbReference type="WBParaSite" id="maker-PairedContig_1790-snap-gene-1.17-mRNA-1"/>
    </source>
</evidence>
<dbReference type="InterPro" id="IPR051693">
    <property type="entry name" value="UPF0046_metallophosphoest"/>
</dbReference>
<accession>A0A1I8EF41</accession>
<dbReference type="PANTHER" id="PTHR12905">
    <property type="entry name" value="METALLOPHOSPHOESTERASE"/>
    <property type="match status" value="1"/>
</dbReference>
<dbReference type="InterPro" id="IPR004843">
    <property type="entry name" value="Calcineurin-like_PHP"/>
</dbReference>
<dbReference type="CDD" id="cd07379">
    <property type="entry name" value="MPP_239FB"/>
    <property type="match status" value="1"/>
</dbReference>
<name>A0A1I8EF41_WUCBA</name>
<organism evidence="4">
    <name type="scientific">Wuchereria bancrofti</name>
    <dbReference type="NCBI Taxonomy" id="6293"/>
    <lineage>
        <taxon>Eukaryota</taxon>
        <taxon>Metazoa</taxon>
        <taxon>Ecdysozoa</taxon>
        <taxon>Nematoda</taxon>
        <taxon>Chromadorea</taxon>
        <taxon>Rhabditida</taxon>
        <taxon>Spirurina</taxon>
        <taxon>Spiruromorpha</taxon>
        <taxon>Filarioidea</taxon>
        <taxon>Onchocercidae</taxon>
        <taxon>Wuchereria</taxon>
    </lineage>
</organism>
<dbReference type="AlphaFoldDB" id="A0A1I8EF41"/>
<dbReference type="PANTHER" id="PTHR12905:SF0">
    <property type="entry name" value="CALCINEURIN-LIKE PHOSPHOESTERASE DOMAIN-CONTAINING PROTEIN"/>
    <property type="match status" value="1"/>
</dbReference>
<reference evidence="4" key="1">
    <citation type="submission" date="2016-11" db="UniProtKB">
        <authorList>
            <consortium name="WormBaseParasite"/>
        </authorList>
    </citation>
    <scope>IDENTIFICATION</scope>
    <source>
        <strain evidence="4">pt0022</strain>
    </source>
</reference>
<evidence type="ECO:0000256" key="1">
    <source>
        <dbReference type="ARBA" id="ARBA00007993"/>
    </source>
</evidence>
<evidence type="ECO:0000259" key="3">
    <source>
        <dbReference type="Pfam" id="PF00149"/>
    </source>
</evidence>
<evidence type="ECO:0000256" key="2">
    <source>
        <dbReference type="SAM" id="MobiDB-lite"/>
    </source>
</evidence>
<feature type="region of interest" description="Disordered" evidence="2">
    <location>
        <begin position="82"/>
        <end position="102"/>
    </location>
</feature>
<sequence>MVAHALTKPKERRKSVPLITAKNSRESCLRTCETAEPGCSEKNENETSPLVLQLREELEKTKLDDERTPSPYCDPLNIVRSRKQQRSLSKHKRRSNATAEITPHKYTADPLIAWEMIKNNRPVKAMKLSTPIKHDAVRFVCMACIHQSFPDPQFIPPGDILIVAGDFTLYGRPDEVEIFSKYLKQLPHTLKVVIAGNHEYTFDDRFMKAHGSKFGEKKLAVKQTLNNEFSLQEMKNAKAKLENKIVHRNYLVFEFMERHEYDDMAFNLPRGQALLDKWNDIPAGIDVLITHTPPLGHGDILPTGEHVGCVELLNSVVKRIRPKYHIFGHIHSGYGCTTDGYTKFVNCSLVDDRLQLVNNPIIFDISVDVNKKERWTYKYRRAIKLI</sequence>
<dbReference type="InterPro" id="IPR029052">
    <property type="entry name" value="Metallo-depent_PP-like"/>
</dbReference>
<feature type="domain" description="Calcineurin-like phosphoesterase" evidence="3">
    <location>
        <begin position="157"/>
        <end position="332"/>
    </location>
</feature>
<dbReference type="STRING" id="6293.A0A1I8EF41"/>
<dbReference type="WBParaSite" id="maker-PairedContig_1790-snap-gene-1.17-mRNA-1">
    <property type="protein sequence ID" value="maker-PairedContig_1790-snap-gene-1.17-mRNA-1"/>
    <property type="gene ID" value="maker-PairedContig_1790-snap-gene-1.17"/>
</dbReference>
<dbReference type="Gene3D" id="3.60.21.10">
    <property type="match status" value="1"/>
</dbReference>
<protein>
    <submittedName>
        <fullName evidence="4">Metallophos domain-containing protein</fullName>
    </submittedName>
</protein>
<proteinExistence type="inferred from homology"/>
<dbReference type="Pfam" id="PF00149">
    <property type="entry name" value="Metallophos"/>
    <property type="match status" value="1"/>
</dbReference>
<dbReference type="SUPFAM" id="SSF56300">
    <property type="entry name" value="Metallo-dependent phosphatases"/>
    <property type="match status" value="1"/>
</dbReference>
<feature type="compositionally biased region" description="Basic residues" evidence="2">
    <location>
        <begin position="82"/>
        <end position="95"/>
    </location>
</feature>